<evidence type="ECO:0008006" key="5">
    <source>
        <dbReference type="Google" id="ProtNLM"/>
    </source>
</evidence>
<sequence>MEELIGPDVEVVLALKEVTDLGFINTPVFMMATLLDNQMETDLKQPDSVVRFNVDLIWETNKINLKKMRNNGVPIKINLFKYYNENQKEKFGYVVVNLRSAYYVQKNKPAKIVEENFKVLGLGKESKGYSPHVLLSLRIQDKVLNDNDFLQQENIVPVYESLCDKNEEVDQMKNNEEKSNVPVNNENPVKYDSGDVGTLNHDEILSWKLSEHVTSPARSPRTKHSITSCVEDKKINLTNYEKKNSSGDLQPQKKCVQAFHTYKLKIFLKNVIWYIIPPKFNFRFHQSRSEVTFTAHPEITIDKANEPVELCDIEATFIFLETPSEFFKLLSTVPPTISMFWNVQNRPTIIARGILDTQKLVCDGSDGFYYIDLIEIKSHEALGKLCYSANLTDCGPQIMKDVTLKVKSSTLVDESDLPPVFMDTVTDKIVDELEEWKERQKDIFQQKFTAQLKTEIQDLRTEWKNRKLELEEKLNEKMEQCRELGNSLIAATEDVKQKNREFLEKEKALESAKNELEVRYLKLLTEKNEEVDKLKLELEMTSGDNMNRISELEKDKKELGEQLKAVQLENERLKEALNLTEKEFEKNRRACLSQEQTATLLQDLKTMQEKLETANNSKLFFKEQWGRAVREIHRIKSEYTKNIQVQLQYRKDELKKLGLEQLCMNEKSKKSIFDGDDGLMDAKDFLGSDMDVRSNMSDLDFPYKSKSNYESFRASMDLVRESNTYLLKNNQEHEDRLNKLIEERDKLLSDEMCQIDDERVIKLNKEIRHLLEY</sequence>
<reference evidence="3" key="3">
    <citation type="submission" date="2021-02" db="UniProtKB">
        <authorList>
            <consortium name="EnsemblMetazoa"/>
        </authorList>
    </citation>
    <scope>IDENTIFICATION</scope>
    <source>
        <strain evidence="3">USDA</strain>
    </source>
</reference>
<protein>
    <recommendedName>
        <fullName evidence="5">DUF3668 domain-containing protein</fullName>
    </recommendedName>
</protein>
<dbReference type="STRING" id="121224.E0VRM6"/>
<dbReference type="InterPro" id="IPR039893">
    <property type="entry name" value="CEP120-like"/>
</dbReference>
<dbReference type="GO" id="GO:1903724">
    <property type="term" value="P:positive regulation of centriole elongation"/>
    <property type="evidence" value="ECO:0007669"/>
    <property type="project" value="TreeGrafter"/>
</dbReference>
<proteinExistence type="predicted"/>
<feature type="coiled-coil region" evidence="1">
    <location>
        <begin position="723"/>
        <end position="750"/>
    </location>
</feature>
<dbReference type="EnsemblMetazoa" id="PHUM399980-RA">
    <property type="protein sequence ID" value="PHUM399980-PA"/>
    <property type="gene ID" value="PHUM399980"/>
</dbReference>
<dbReference type="RefSeq" id="XP_002428770.1">
    <property type="nucleotide sequence ID" value="XM_002428725.1"/>
</dbReference>
<evidence type="ECO:0000313" key="3">
    <source>
        <dbReference type="EnsemblMetazoa" id="PHUM399980-PA"/>
    </source>
</evidence>
<evidence type="ECO:0000313" key="2">
    <source>
        <dbReference type="EMBL" id="EEB16032.1"/>
    </source>
</evidence>
<dbReference type="EMBL" id="DS235478">
    <property type="protein sequence ID" value="EEB16032.1"/>
    <property type="molecule type" value="Genomic_DNA"/>
</dbReference>
<name>E0VRM6_PEDHC</name>
<dbReference type="eggNOG" id="ENOG502RTD5">
    <property type="taxonomic scope" value="Eukaryota"/>
</dbReference>
<dbReference type="KEGG" id="phu:Phum_PHUM399980"/>
<feature type="coiled-coil region" evidence="1">
    <location>
        <begin position="453"/>
        <end position="624"/>
    </location>
</feature>
<dbReference type="GeneID" id="8237947"/>
<dbReference type="HOGENOM" id="CLU_401316_0_0_1"/>
<dbReference type="PANTHER" id="PTHR21574:SF0">
    <property type="entry name" value="CENTROSOMAL PROTEIN OF 120 KDA"/>
    <property type="match status" value="1"/>
</dbReference>
<organism>
    <name type="scientific">Pediculus humanus subsp. corporis</name>
    <name type="common">Body louse</name>
    <dbReference type="NCBI Taxonomy" id="121224"/>
    <lineage>
        <taxon>Eukaryota</taxon>
        <taxon>Metazoa</taxon>
        <taxon>Ecdysozoa</taxon>
        <taxon>Arthropoda</taxon>
        <taxon>Hexapoda</taxon>
        <taxon>Insecta</taxon>
        <taxon>Pterygota</taxon>
        <taxon>Neoptera</taxon>
        <taxon>Paraneoptera</taxon>
        <taxon>Psocodea</taxon>
        <taxon>Troctomorpha</taxon>
        <taxon>Phthiraptera</taxon>
        <taxon>Anoplura</taxon>
        <taxon>Pediculidae</taxon>
        <taxon>Pediculus</taxon>
    </lineage>
</organism>
<dbReference type="OMA" id="IFTHNIM"/>
<reference evidence="2" key="1">
    <citation type="submission" date="2007-04" db="EMBL/GenBank/DDBJ databases">
        <title>Annotation of Pediculus humanus corporis strain USDA.</title>
        <authorList>
            <person name="Kirkness E."/>
            <person name="Hannick L."/>
            <person name="Hass B."/>
            <person name="Bruggner R."/>
            <person name="Lawson D."/>
            <person name="Bidwell S."/>
            <person name="Joardar V."/>
            <person name="Caler E."/>
            <person name="Walenz B."/>
            <person name="Inman J."/>
            <person name="Schobel S."/>
            <person name="Galinsky K."/>
            <person name="Amedeo P."/>
            <person name="Strausberg R."/>
        </authorList>
    </citation>
    <scope>NUCLEOTIDE SEQUENCE</scope>
    <source>
        <strain evidence="2">USDA</strain>
    </source>
</reference>
<keyword evidence="1" id="KW-0175">Coiled coil</keyword>
<dbReference type="AlphaFoldDB" id="E0VRM6"/>
<dbReference type="OrthoDB" id="332250at2759"/>
<dbReference type="GO" id="GO:0005813">
    <property type="term" value="C:centrosome"/>
    <property type="evidence" value="ECO:0007669"/>
    <property type="project" value="TreeGrafter"/>
</dbReference>
<dbReference type="Gene3D" id="2.60.40.150">
    <property type="entry name" value="C2 domain"/>
    <property type="match status" value="1"/>
</dbReference>
<keyword evidence="4" id="KW-1185">Reference proteome</keyword>
<evidence type="ECO:0000256" key="1">
    <source>
        <dbReference type="SAM" id="Coils"/>
    </source>
</evidence>
<dbReference type="CTD" id="8237947"/>
<reference evidence="2" key="2">
    <citation type="submission" date="2007-04" db="EMBL/GenBank/DDBJ databases">
        <title>The genome of the human body louse.</title>
        <authorList>
            <consortium name="The Human Body Louse Genome Consortium"/>
            <person name="Kirkness E."/>
            <person name="Walenz B."/>
            <person name="Hass B."/>
            <person name="Bruggner R."/>
            <person name="Strausberg R."/>
        </authorList>
    </citation>
    <scope>NUCLEOTIDE SEQUENCE</scope>
    <source>
        <strain evidence="2">USDA</strain>
    </source>
</reference>
<dbReference type="Proteomes" id="UP000009046">
    <property type="component" value="Unassembled WGS sequence"/>
</dbReference>
<evidence type="ECO:0000313" key="4">
    <source>
        <dbReference type="Proteomes" id="UP000009046"/>
    </source>
</evidence>
<dbReference type="EMBL" id="AAZO01004695">
    <property type="status" value="NOT_ANNOTATED_CDS"/>
    <property type="molecule type" value="Genomic_DNA"/>
</dbReference>
<gene>
    <name evidence="3" type="primary">8237947</name>
    <name evidence="2" type="ORF">Phum_PHUM399980</name>
</gene>
<dbReference type="InParanoid" id="E0VRM6"/>
<dbReference type="PANTHER" id="PTHR21574">
    <property type="entry name" value="CENTROSOMAL PROTEIN OF 120 KDA"/>
    <property type="match status" value="1"/>
</dbReference>
<accession>E0VRM6</accession>
<dbReference type="InterPro" id="IPR035892">
    <property type="entry name" value="C2_domain_sf"/>
</dbReference>
<dbReference type="VEuPathDB" id="VectorBase:PHUM399980"/>